<gene>
    <name evidence="3" type="ORF">PSON_ATCC_30995.1.T0960188</name>
</gene>
<comment type="caution">
    <text evidence="3">The sequence shown here is derived from an EMBL/GenBank/DDBJ whole genome shotgun (WGS) entry which is preliminary data.</text>
</comment>
<feature type="coiled-coil region" evidence="1">
    <location>
        <begin position="279"/>
        <end position="306"/>
    </location>
</feature>
<evidence type="ECO:0000313" key="3">
    <source>
        <dbReference type="EMBL" id="CAD8110806.1"/>
    </source>
</evidence>
<organism evidence="3 4">
    <name type="scientific">Paramecium sonneborni</name>
    <dbReference type="NCBI Taxonomy" id="65129"/>
    <lineage>
        <taxon>Eukaryota</taxon>
        <taxon>Sar</taxon>
        <taxon>Alveolata</taxon>
        <taxon>Ciliophora</taxon>
        <taxon>Intramacronucleata</taxon>
        <taxon>Oligohymenophorea</taxon>
        <taxon>Peniculida</taxon>
        <taxon>Parameciidae</taxon>
        <taxon>Paramecium</taxon>
    </lineage>
</organism>
<evidence type="ECO:0000256" key="2">
    <source>
        <dbReference type="SAM" id="MobiDB-lite"/>
    </source>
</evidence>
<dbReference type="OrthoDB" id="304666at2759"/>
<name>A0A8S1Q568_9CILI</name>
<feature type="compositionally biased region" description="Basic and acidic residues" evidence="2">
    <location>
        <begin position="197"/>
        <end position="225"/>
    </location>
</feature>
<feature type="region of interest" description="Disordered" evidence="2">
    <location>
        <begin position="191"/>
        <end position="243"/>
    </location>
</feature>
<evidence type="ECO:0000313" key="4">
    <source>
        <dbReference type="Proteomes" id="UP000692954"/>
    </source>
</evidence>
<reference evidence="3" key="1">
    <citation type="submission" date="2021-01" db="EMBL/GenBank/DDBJ databases">
        <authorList>
            <consortium name="Genoscope - CEA"/>
            <person name="William W."/>
        </authorList>
    </citation>
    <scope>NUCLEOTIDE SEQUENCE</scope>
</reference>
<dbReference type="AlphaFoldDB" id="A0A8S1Q568"/>
<evidence type="ECO:0000256" key="1">
    <source>
        <dbReference type="SAM" id="Coils"/>
    </source>
</evidence>
<accession>A0A8S1Q568</accession>
<keyword evidence="4" id="KW-1185">Reference proteome</keyword>
<sequence length="581" mass="69226">MNQLHHNNSSIFPLINQLPLNQNERYLYAQLYGVNYQQQQQQQQQQFNYNQDFNPYLSSLNYGYQSNFIPAYSTNQKLPYIQSQIIDPLPINYNLGLMVHQPQSQIRLAFDLSDFGLPKEPPKPQRVIVKKKIPEPIYKPPEFDYFEQAEIPKIYLSNEQQFRIIKNKENFAKRKLESLDKEIQLEKIKFQTTRHQQNKEDISNQDKQNKVEEKSQDEQQIEKQNEKKKRRLAKKLKEDKNQKREVGNYKKPCIIKFKKVVRRVKNMLWFGQNYIKTMKNQIQKNKEEQQKKYQNNQKEVSEMMQDNIFDAIYDFVLELVNTTDSLTVQIGQDKQNTQSKKKISALLDMLSTNLIKDFKVEEIIVGQLAMIMNNIIQSYQFPPQKAYSKFEILRIPTTQFGSLGEMNENCQKMILMIFIVLKQITFNFIFRAWEQHPDQSQDNHQQLLRIQQNSTIITSIIHELIIKWIEKNVPIQNDLKLQELEKNFQFYSKPLTTEKQQPNKEYPVSFLIDGVMASTLVQKYINNNKGEKEPWIVKFEDTIQKFINSILQQLNKEYTQAKKLIKKQKLSEMMNNYINSK</sequence>
<protein>
    <submittedName>
        <fullName evidence="3">Uncharacterized protein</fullName>
    </submittedName>
</protein>
<proteinExistence type="predicted"/>
<dbReference type="EMBL" id="CAJJDN010000096">
    <property type="protein sequence ID" value="CAD8110806.1"/>
    <property type="molecule type" value="Genomic_DNA"/>
</dbReference>
<keyword evidence="1" id="KW-0175">Coiled coil</keyword>
<dbReference type="Proteomes" id="UP000692954">
    <property type="component" value="Unassembled WGS sequence"/>
</dbReference>